<dbReference type="Pfam" id="PF01261">
    <property type="entry name" value="AP_endonuc_2"/>
    <property type="match status" value="1"/>
</dbReference>
<dbReference type="InterPro" id="IPR013022">
    <property type="entry name" value="Xyl_isomerase-like_TIM-brl"/>
</dbReference>
<protein>
    <submittedName>
        <fullName evidence="2">Xylose isomerase</fullName>
    </submittedName>
</protein>
<gene>
    <name evidence="2" type="ORF">GCM10007096_32670</name>
</gene>
<dbReference type="PANTHER" id="PTHR12110">
    <property type="entry name" value="HYDROXYPYRUVATE ISOMERASE"/>
    <property type="match status" value="1"/>
</dbReference>
<evidence type="ECO:0000313" key="3">
    <source>
        <dbReference type="Proteomes" id="UP000656813"/>
    </source>
</evidence>
<evidence type="ECO:0000313" key="2">
    <source>
        <dbReference type="EMBL" id="GGH85994.1"/>
    </source>
</evidence>
<dbReference type="GO" id="GO:0016853">
    <property type="term" value="F:isomerase activity"/>
    <property type="evidence" value="ECO:0007669"/>
    <property type="project" value="UniProtKB-KW"/>
</dbReference>
<keyword evidence="3" id="KW-1185">Reference proteome</keyword>
<organism evidence="2 3">
    <name type="scientific">Pullulanibacillus pueri</name>
    <dbReference type="NCBI Taxonomy" id="1437324"/>
    <lineage>
        <taxon>Bacteria</taxon>
        <taxon>Bacillati</taxon>
        <taxon>Bacillota</taxon>
        <taxon>Bacilli</taxon>
        <taxon>Bacillales</taxon>
        <taxon>Sporolactobacillaceae</taxon>
        <taxon>Pullulanibacillus</taxon>
    </lineage>
</organism>
<dbReference type="InterPro" id="IPR036237">
    <property type="entry name" value="Xyl_isomerase-like_sf"/>
</dbReference>
<dbReference type="PANTHER" id="PTHR12110:SF53">
    <property type="entry name" value="BLR5974 PROTEIN"/>
    <property type="match status" value="1"/>
</dbReference>
<keyword evidence="2" id="KW-0413">Isomerase</keyword>
<dbReference type="InterPro" id="IPR050312">
    <property type="entry name" value="IolE/XylAMocC-like"/>
</dbReference>
<reference evidence="2" key="2">
    <citation type="submission" date="2020-09" db="EMBL/GenBank/DDBJ databases">
        <authorList>
            <person name="Sun Q."/>
            <person name="Zhou Y."/>
        </authorList>
    </citation>
    <scope>NUCLEOTIDE SEQUENCE</scope>
    <source>
        <strain evidence="2">CGMCC 1.12777</strain>
    </source>
</reference>
<accession>A0A8J2ZY06</accession>
<name>A0A8J2ZY06_9BACL</name>
<dbReference type="EMBL" id="BMFV01000029">
    <property type="protein sequence ID" value="GGH85994.1"/>
    <property type="molecule type" value="Genomic_DNA"/>
</dbReference>
<dbReference type="SUPFAM" id="SSF51658">
    <property type="entry name" value="Xylose isomerase-like"/>
    <property type="match status" value="1"/>
</dbReference>
<dbReference type="Gene3D" id="3.20.20.150">
    <property type="entry name" value="Divalent-metal-dependent TIM barrel enzymes"/>
    <property type="match status" value="1"/>
</dbReference>
<dbReference type="AlphaFoldDB" id="A0A8J2ZY06"/>
<feature type="domain" description="Xylose isomerase-like TIM barrel" evidence="1">
    <location>
        <begin position="20"/>
        <end position="242"/>
    </location>
</feature>
<sequence length="275" mass="31306">MVTLTAFADEISADFNVQLDTLQEEGIRHIEFRGAWDTGVLKLSDEELDRVQVMMEERGFKLSSIGSPIGKIKITDDFEPHLKDFERALALAKRFNVPYIRIFSFFIPEGKDPADYRDEVMRRMTELVRRAEEAGITLLHENEKEIYGDTAERCLDLFQTCASPRFRCAFDPANFVQCGVQPFTEAYPLLKPYIEYLHIKDALFKDNSVVPAGEGDGQVKEVLQAMKERDYDGFLSLEPHLAQAGTYSGFSGPDLFQVASKALKKLLVELDETWD</sequence>
<dbReference type="RefSeq" id="WP_188498455.1">
    <property type="nucleotide sequence ID" value="NZ_BMFV01000029.1"/>
</dbReference>
<comment type="caution">
    <text evidence="2">The sequence shown here is derived from an EMBL/GenBank/DDBJ whole genome shotgun (WGS) entry which is preliminary data.</text>
</comment>
<proteinExistence type="predicted"/>
<reference evidence="2" key="1">
    <citation type="journal article" date="2014" name="Int. J. Syst. Evol. Microbiol.">
        <title>Complete genome sequence of Corynebacterium casei LMG S-19264T (=DSM 44701T), isolated from a smear-ripened cheese.</title>
        <authorList>
            <consortium name="US DOE Joint Genome Institute (JGI-PGF)"/>
            <person name="Walter F."/>
            <person name="Albersmeier A."/>
            <person name="Kalinowski J."/>
            <person name="Ruckert C."/>
        </authorList>
    </citation>
    <scope>NUCLEOTIDE SEQUENCE</scope>
    <source>
        <strain evidence="2">CGMCC 1.12777</strain>
    </source>
</reference>
<evidence type="ECO:0000259" key="1">
    <source>
        <dbReference type="Pfam" id="PF01261"/>
    </source>
</evidence>
<dbReference type="Proteomes" id="UP000656813">
    <property type="component" value="Unassembled WGS sequence"/>
</dbReference>